<dbReference type="Gene3D" id="3.40.50.1360">
    <property type="match status" value="1"/>
</dbReference>
<feature type="active site" description="Proton acceptor; for enolization step" evidence="4">
    <location>
        <position position="67"/>
    </location>
</feature>
<dbReference type="PANTHER" id="PTHR11280">
    <property type="entry name" value="GLUCOSAMINE-6-PHOSPHATE ISOMERASE"/>
    <property type="match status" value="1"/>
</dbReference>
<dbReference type="GO" id="GO:0006046">
    <property type="term" value="P:N-acetylglucosamine catabolic process"/>
    <property type="evidence" value="ECO:0007669"/>
    <property type="project" value="UniProtKB-UniRule"/>
</dbReference>
<evidence type="ECO:0000256" key="4">
    <source>
        <dbReference type="HAMAP-Rule" id="MF_01241"/>
    </source>
</evidence>
<dbReference type="InterPro" id="IPR006148">
    <property type="entry name" value="Glc/Gal-6P_isomerase"/>
</dbReference>
<gene>
    <name evidence="4 6" type="primary">nagB</name>
    <name evidence="6" type="ORF">CR205_16310</name>
</gene>
<dbReference type="GO" id="GO:0004342">
    <property type="term" value="F:glucosamine-6-phosphate deaminase activity"/>
    <property type="evidence" value="ECO:0007669"/>
    <property type="project" value="UniProtKB-UniRule"/>
</dbReference>
<dbReference type="CDD" id="cd01399">
    <property type="entry name" value="GlcN6P_deaminase"/>
    <property type="match status" value="1"/>
</dbReference>
<dbReference type="EC" id="3.5.99.6" evidence="4"/>
<comment type="catalytic activity">
    <reaction evidence="1 4">
        <text>alpha-D-glucosamine 6-phosphate + H2O = beta-D-fructose 6-phosphate + NH4(+)</text>
        <dbReference type="Rhea" id="RHEA:12172"/>
        <dbReference type="ChEBI" id="CHEBI:15377"/>
        <dbReference type="ChEBI" id="CHEBI:28938"/>
        <dbReference type="ChEBI" id="CHEBI:57634"/>
        <dbReference type="ChEBI" id="CHEBI:75989"/>
        <dbReference type="EC" id="3.5.99.6"/>
    </reaction>
</comment>
<evidence type="ECO:0000256" key="2">
    <source>
        <dbReference type="ARBA" id="ARBA00022801"/>
    </source>
</evidence>
<evidence type="ECO:0000259" key="5">
    <source>
        <dbReference type="Pfam" id="PF01182"/>
    </source>
</evidence>
<dbReference type="Proteomes" id="UP000248066">
    <property type="component" value="Unassembled WGS sequence"/>
</dbReference>
<dbReference type="AlphaFoldDB" id="A0A2W0HGM7"/>
<feature type="domain" description="Glucosamine/galactosamine-6-phosphate isomerase" evidence="5">
    <location>
        <begin position="9"/>
        <end position="226"/>
    </location>
</feature>
<dbReference type="HAMAP" id="MF_01241">
    <property type="entry name" value="GlcN6P_deamin"/>
    <property type="match status" value="1"/>
</dbReference>
<dbReference type="GO" id="GO:0005975">
    <property type="term" value="P:carbohydrate metabolic process"/>
    <property type="evidence" value="ECO:0007669"/>
    <property type="project" value="InterPro"/>
</dbReference>
<dbReference type="GO" id="GO:0019262">
    <property type="term" value="P:N-acetylneuraminate catabolic process"/>
    <property type="evidence" value="ECO:0007669"/>
    <property type="project" value="UniProtKB-UniRule"/>
</dbReference>
<protein>
    <recommendedName>
        <fullName evidence="4">Glucosamine-6-phosphate deaminase</fullName>
        <ecNumber evidence="4">3.5.99.6</ecNumber>
    </recommendedName>
    <alternativeName>
        <fullName evidence="4">GlcN6P deaminase</fullName>
        <shortName evidence="4">GNPDA</shortName>
    </alternativeName>
    <alternativeName>
        <fullName evidence="4">Glucosamine-6-phosphate isomerase</fullName>
    </alternativeName>
</protein>
<comment type="caution">
    <text evidence="4">Lacks conserved residue(s) required for the propagation of feature annotation.</text>
</comment>
<dbReference type="InterPro" id="IPR004547">
    <property type="entry name" value="Glucosamine6P_isomerase"/>
</dbReference>
<proteinExistence type="inferred from homology"/>
<dbReference type="PANTHER" id="PTHR11280:SF5">
    <property type="entry name" value="GLUCOSAMINE-6-PHOSPHATE ISOMERASE"/>
    <property type="match status" value="1"/>
</dbReference>
<evidence type="ECO:0000313" key="7">
    <source>
        <dbReference type="Proteomes" id="UP000248066"/>
    </source>
</evidence>
<dbReference type="GO" id="GO:0005737">
    <property type="term" value="C:cytoplasm"/>
    <property type="evidence" value="ECO:0007669"/>
    <property type="project" value="TreeGrafter"/>
</dbReference>
<evidence type="ECO:0000256" key="3">
    <source>
        <dbReference type="ARBA" id="ARBA00023277"/>
    </source>
</evidence>
<dbReference type="OrthoDB" id="9791139at2"/>
<organism evidence="6 7">
    <name type="scientific">Alteribacter lacisalsi</name>
    <dbReference type="NCBI Taxonomy" id="2045244"/>
    <lineage>
        <taxon>Bacteria</taxon>
        <taxon>Bacillati</taxon>
        <taxon>Bacillota</taxon>
        <taxon>Bacilli</taxon>
        <taxon>Bacillales</taxon>
        <taxon>Bacillaceae</taxon>
        <taxon>Alteribacter</taxon>
    </lineage>
</organism>
<comment type="caution">
    <text evidence="6">The sequence shown here is derived from an EMBL/GenBank/DDBJ whole genome shotgun (WGS) entry which is preliminary data.</text>
</comment>
<sequence length="241" mass="26425">MELLIVDDAEEMSEKAASVLYDVIGEKQRAVLGLATGGTPVRTYKILSSRLNRAKKPLDHVHTVNLDEYIGLSPSDPNSYHSYMEKHLFQHTAIPKDQTHLPDGMAEDLAAECRRYEQLINSLGGTDIQLLGVGNNGHIGFNEPGTPFNQSTHVIDLVESTRKANARFFPSLDDVPRRAITMGISTIMKSRRILLIASGKGKADALKELFSGPQTEKVPVTALQSHPQVLVIADKQAASKM</sequence>
<dbReference type="InterPro" id="IPR018321">
    <property type="entry name" value="Glucosamine6P_isomerase_CS"/>
</dbReference>
<dbReference type="RefSeq" id="WP_110521216.1">
    <property type="nucleotide sequence ID" value="NZ_PDOF01000003.1"/>
</dbReference>
<dbReference type="UniPathway" id="UPA00629">
    <property type="reaction ID" value="UER00684"/>
</dbReference>
<comment type="pathway">
    <text evidence="4">Amino-sugar metabolism; N-acetylneuraminate degradation; D-fructose 6-phosphate from N-acetylneuraminate: step 5/5.</text>
</comment>
<keyword evidence="2 4" id="KW-0378">Hydrolase</keyword>
<dbReference type="FunFam" id="3.40.50.1360:FF:000003">
    <property type="entry name" value="Glucosamine-6-phosphate deaminase"/>
    <property type="match status" value="1"/>
</dbReference>
<feature type="active site" description="For ring-opening step" evidence="4">
    <location>
        <position position="143"/>
    </location>
</feature>
<comment type="similarity">
    <text evidence="4">Belongs to the glucosamine/galactosamine-6-phosphate isomerase family. NagB subfamily.</text>
</comment>
<comment type="function">
    <text evidence="4">Catalyzes the reversible isomerization-deamination of glucosamine 6-phosphate (GlcN6P) to form fructose 6-phosphate (Fru6P) and ammonium ion.</text>
</comment>
<name>A0A2W0HGM7_9BACI</name>
<dbReference type="GO" id="GO:0042802">
    <property type="term" value="F:identical protein binding"/>
    <property type="evidence" value="ECO:0007669"/>
    <property type="project" value="TreeGrafter"/>
</dbReference>
<feature type="active site" description="For ring-opening step" evidence="4">
    <location>
        <position position="136"/>
    </location>
</feature>
<keyword evidence="7" id="KW-1185">Reference proteome</keyword>
<feature type="active site" description="Proton acceptor; for ring-opening step" evidence="4">
    <location>
        <position position="138"/>
    </location>
</feature>
<dbReference type="InterPro" id="IPR037171">
    <property type="entry name" value="NagB/RpiA_transferase-like"/>
</dbReference>
<dbReference type="GO" id="GO:0006043">
    <property type="term" value="P:glucosamine catabolic process"/>
    <property type="evidence" value="ECO:0007669"/>
    <property type="project" value="TreeGrafter"/>
</dbReference>
<reference evidence="6 7" key="1">
    <citation type="submission" date="2017-10" db="EMBL/GenBank/DDBJ databases">
        <title>Bacillus sp. nov., a halophilic bacterium isolated from a Yangshapao Lake.</title>
        <authorList>
            <person name="Wang H."/>
        </authorList>
    </citation>
    <scope>NUCLEOTIDE SEQUENCE [LARGE SCALE GENOMIC DNA]</scope>
    <source>
        <strain evidence="6 7">YSP-3</strain>
    </source>
</reference>
<evidence type="ECO:0000313" key="6">
    <source>
        <dbReference type="EMBL" id="PYZ95939.1"/>
    </source>
</evidence>
<dbReference type="SUPFAM" id="SSF100950">
    <property type="entry name" value="NagB/RpiA/CoA transferase-like"/>
    <property type="match status" value="1"/>
</dbReference>
<evidence type="ECO:0000256" key="1">
    <source>
        <dbReference type="ARBA" id="ARBA00000644"/>
    </source>
</evidence>
<accession>A0A2W0HGM7</accession>
<dbReference type="PROSITE" id="PS01161">
    <property type="entry name" value="GLC_GALNAC_ISOMERASE"/>
    <property type="match status" value="1"/>
</dbReference>
<keyword evidence="3 4" id="KW-0119">Carbohydrate metabolism</keyword>
<dbReference type="Pfam" id="PF01182">
    <property type="entry name" value="Glucosamine_iso"/>
    <property type="match status" value="1"/>
</dbReference>
<dbReference type="EMBL" id="PDOF01000003">
    <property type="protein sequence ID" value="PYZ95939.1"/>
    <property type="molecule type" value="Genomic_DNA"/>
</dbReference>
<dbReference type="NCBIfam" id="TIGR00502">
    <property type="entry name" value="nagB"/>
    <property type="match status" value="1"/>
</dbReference>